<evidence type="ECO:0000313" key="1">
    <source>
        <dbReference type="EMBL" id="MPM04092.1"/>
    </source>
</evidence>
<accession>A0A644WJW6</accession>
<organism evidence="1">
    <name type="scientific">bioreactor metagenome</name>
    <dbReference type="NCBI Taxonomy" id="1076179"/>
    <lineage>
        <taxon>unclassified sequences</taxon>
        <taxon>metagenomes</taxon>
        <taxon>ecological metagenomes</taxon>
    </lineage>
</organism>
<gene>
    <name evidence="1" type="ORF">SDC9_50362</name>
</gene>
<evidence type="ECO:0008006" key="2">
    <source>
        <dbReference type="Google" id="ProtNLM"/>
    </source>
</evidence>
<dbReference type="AlphaFoldDB" id="A0A644WJW6"/>
<proteinExistence type="predicted"/>
<comment type="caution">
    <text evidence="1">The sequence shown here is derived from an EMBL/GenBank/DDBJ whole genome shotgun (WGS) entry which is preliminary data.</text>
</comment>
<dbReference type="EMBL" id="VSSQ01001008">
    <property type="protein sequence ID" value="MPM04092.1"/>
    <property type="molecule type" value="Genomic_DNA"/>
</dbReference>
<sequence>MKAIQIGWAQISITPERPLLMIGQMYHRVSEYVRDPITATALALDNGQTQAIFLSMDMTEFPAHAVAPLKKRLAQVKGLKFEYISIGVTHTHNSSDFYSDFMREDNERVYGADILPKIELAEDVLTGEEAQEFLVSRLADVVTRAWESRKPGAVSMAHDYAAVGFCRRPVFRGKTDETVMYGDCSREDFIRFEPGGDSSADMLYTWDEQGELTGILVNIPCPSQVFALHRFITADYWGFARDEIRERLGNVYILPLCGAAGDLSPLDLVRISKYNKKELVEWGGQAKEVFRNFDMTRVCQEIAERIADAVARGYQRARNEMEQTPVFGHEVLELKLPLRLVTREEYEIAAREVARFKSTFSSEHRMTEEDVVKAFEPQGDVLRWEQQQVSCEFDCACHVLRIGNAGIATNPFELFTEYALRMKARVIPEQLFIGQLSNGVGGYLPTESALAGGSYSSKSASSFCGPEGGDALVEKTIEAVNRLFS</sequence>
<reference evidence="1" key="1">
    <citation type="submission" date="2019-08" db="EMBL/GenBank/DDBJ databases">
        <authorList>
            <person name="Kucharzyk K."/>
            <person name="Murdoch R.W."/>
            <person name="Higgins S."/>
            <person name="Loffler F."/>
        </authorList>
    </citation>
    <scope>NUCLEOTIDE SEQUENCE</scope>
</reference>
<protein>
    <recommendedName>
        <fullName evidence="2">Neutral/alkaline non-lysosomal ceramidase N-terminal domain-containing protein</fullName>
    </recommendedName>
</protein>
<name>A0A644WJW6_9ZZZZ</name>